<keyword evidence="1" id="KW-0862">Zinc</keyword>
<reference evidence="3" key="1">
    <citation type="submission" date="2014-07" db="EMBL/GenBank/DDBJ databases">
        <authorList>
            <person name="Martin A.A"/>
            <person name="De Silva N."/>
        </authorList>
    </citation>
    <scope>NUCLEOTIDE SEQUENCE</scope>
</reference>
<dbReference type="PROSITE" id="PS50158">
    <property type="entry name" value="ZF_CCHC"/>
    <property type="match status" value="1"/>
</dbReference>
<keyword evidence="3" id="KW-1185">Reference proteome</keyword>
<dbReference type="Gene3D" id="4.10.60.10">
    <property type="entry name" value="Zinc finger, CCHC-type"/>
    <property type="match status" value="1"/>
</dbReference>
<dbReference type="GO" id="GO:0003676">
    <property type="term" value="F:nucleic acid binding"/>
    <property type="evidence" value="ECO:0007669"/>
    <property type="project" value="InterPro"/>
</dbReference>
<evidence type="ECO:0000256" key="1">
    <source>
        <dbReference type="PROSITE-ProRule" id="PRU00047"/>
    </source>
</evidence>
<dbReference type="InterPro" id="IPR021109">
    <property type="entry name" value="Peptidase_aspartic_dom_sf"/>
</dbReference>
<dbReference type="WBParaSite" id="SVE_1276900.1">
    <property type="protein sequence ID" value="SVE_1276900.1"/>
    <property type="gene ID" value="SVE_1276900"/>
</dbReference>
<name>A0A0K0FRR7_STRVS</name>
<dbReference type="SMART" id="SM00343">
    <property type="entry name" value="ZnF_C2HC"/>
    <property type="match status" value="1"/>
</dbReference>
<sequence length="313" mass="36115">MRMAKSYTQIEKFDGTTPFKDFIRSLECVFTIEDVVDDVKKRAILMLYLSSEVYEVLDTIGNDQKDTYTALKNKLNDIYNGENQARWAGDQAKLYEFDYKNFEASLRRFLKLVKDGFPALGGKDLLATQISLLMQKIEGRMYDRLYTYSRQYQNAEDIVEDLVFAFRHNRRNRETSHKMEKSNFYTDLEKKFIGSMDRVKKCFNCHKEGHLARDCQKKVEILSVAQKSQVNSNLVEQLDEGVSGSSYKIELTVDGKRIKTHCDTGTPVSLMTRRFADDLGLAVENVMSEKISVKGVANDELKIDGNVYVRMKV</sequence>
<proteinExistence type="predicted"/>
<reference evidence="4" key="2">
    <citation type="submission" date="2015-08" db="UniProtKB">
        <authorList>
            <consortium name="WormBaseParasite"/>
        </authorList>
    </citation>
    <scope>IDENTIFICATION</scope>
</reference>
<accession>A0A0K0FRR7</accession>
<dbReference type="InterPro" id="IPR036875">
    <property type="entry name" value="Znf_CCHC_sf"/>
</dbReference>
<dbReference type="Gene3D" id="2.40.70.10">
    <property type="entry name" value="Acid Proteases"/>
    <property type="match status" value="1"/>
</dbReference>
<dbReference type="Proteomes" id="UP000035680">
    <property type="component" value="Unassembled WGS sequence"/>
</dbReference>
<keyword evidence="1" id="KW-0863">Zinc-finger</keyword>
<keyword evidence="1" id="KW-0479">Metal-binding</keyword>
<dbReference type="STRING" id="75913.A0A0K0FRR7"/>
<dbReference type="AlphaFoldDB" id="A0A0K0FRR7"/>
<dbReference type="GO" id="GO:0008270">
    <property type="term" value="F:zinc ion binding"/>
    <property type="evidence" value="ECO:0007669"/>
    <property type="project" value="UniProtKB-KW"/>
</dbReference>
<feature type="domain" description="CCHC-type" evidence="2">
    <location>
        <begin position="201"/>
        <end position="217"/>
    </location>
</feature>
<organism evidence="3 4">
    <name type="scientific">Strongyloides venezuelensis</name>
    <name type="common">Threadworm</name>
    <dbReference type="NCBI Taxonomy" id="75913"/>
    <lineage>
        <taxon>Eukaryota</taxon>
        <taxon>Metazoa</taxon>
        <taxon>Ecdysozoa</taxon>
        <taxon>Nematoda</taxon>
        <taxon>Chromadorea</taxon>
        <taxon>Rhabditida</taxon>
        <taxon>Tylenchina</taxon>
        <taxon>Panagrolaimomorpha</taxon>
        <taxon>Strongyloidoidea</taxon>
        <taxon>Strongyloididae</taxon>
        <taxon>Strongyloides</taxon>
    </lineage>
</organism>
<dbReference type="Pfam" id="PF00098">
    <property type="entry name" value="zf-CCHC"/>
    <property type="match status" value="1"/>
</dbReference>
<evidence type="ECO:0000259" key="2">
    <source>
        <dbReference type="PROSITE" id="PS50158"/>
    </source>
</evidence>
<dbReference type="InterPro" id="IPR001878">
    <property type="entry name" value="Znf_CCHC"/>
</dbReference>
<evidence type="ECO:0000313" key="3">
    <source>
        <dbReference type="Proteomes" id="UP000035680"/>
    </source>
</evidence>
<protein>
    <submittedName>
        <fullName evidence="4">CCHC-type domain-containing protein</fullName>
    </submittedName>
</protein>
<dbReference type="GO" id="GO:0019899">
    <property type="term" value="F:enzyme binding"/>
    <property type="evidence" value="ECO:0007669"/>
    <property type="project" value="UniProtKB-ARBA"/>
</dbReference>
<evidence type="ECO:0000313" key="4">
    <source>
        <dbReference type="WBParaSite" id="SVE_1276900.1"/>
    </source>
</evidence>
<dbReference type="SUPFAM" id="SSF57756">
    <property type="entry name" value="Retrovirus zinc finger-like domains"/>
    <property type="match status" value="1"/>
</dbReference>